<dbReference type="SUPFAM" id="SSF56349">
    <property type="entry name" value="DNA breaking-rejoining enzymes"/>
    <property type="match status" value="1"/>
</dbReference>
<dbReference type="GO" id="GO:0006310">
    <property type="term" value="P:DNA recombination"/>
    <property type="evidence" value="ECO:0007669"/>
    <property type="project" value="UniProtKB-KW"/>
</dbReference>
<protein>
    <submittedName>
        <fullName evidence="2">Putative phage integrase</fullName>
    </submittedName>
</protein>
<reference evidence="2 3" key="1">
    <citation type="journal article" date="2014" name="PLoS Genet.">
        <title>Phylogenetically driven sequencing of extremely halophilic archaea reveals strategies for static and dynamic osmo-response.</title>
        <authorList>
            <person name="Becker E.A."/>
            <person name="Seitzer P.M."/>
            <person name="Tritt A."/>
            <person name="Larsen D."/>
            <person name="Krusor M."/>
            <person name="Yao A.I."/>
            <person name="Wu D."/>
            <person name="Madern D."/>
            <person name="Eisen J.A."/>
            <person name="Darling A.E."/>
            <person name="Facciotti M.T."/>
        </authorList>
    </citation>
    <scope>NUCLEOTIDE SEQUENCE [LARGE SCALE GENOMIC DNA]</scope>
    <source>
        <strain evidence="2 3">JCM 10990</strain>
    </source>
</reference>
<sequence>MAQLGRKMALLEAADGTQQRIAFALGARCGLRSHEVLDIAPADIVDTDAGTMLRVRHGKGGQFREIPVSRGLANI</sequence>
<evidence type="ECO:0000313" key="3">
    <source>
        <dbReference type="Proteomes" id="UP000011693"/>
    </source>
</evidence>
<dbReference type="InterPro" id="IPR013762">
    <property type="entry name" value="Integrase-like_cat_sf"/>
</dbReference>
<dbReference type="GO" id="GO:0003677">
    <property type="term" value="F:DNA binding"/>
    <property type="evidence" value="ECO:0007669"/>
    <property type="project" value="InterPro"/>
</dbReference>
<dbReference type="RefSeq" id="WP_006168994.1">
    <property type="nucleotide sequence ID" value="NZ_AOIN01000092.1"/>
</dbReference>
<comment type="caution">
    <text evidence="2">The sequence shown here is derived from an EMBL/GenBank/DDBJ whole genome shotgun (WGS) entry which is preliminary data.</text>
</comment>
<dbReference type="AlphaFoldDB" id="M0AAG4"/>
<evidence type="ECO:0000256" key="1">
    <source>
        <dbReference type="ARBA" id="ARBA00023172"/>
    </source>
</evidence>
<gene>
    <name evidence="2" type="ORF">C482_17418</name>
</gene>
<dbReference type="PATRIC" id="fig|1227492.4.peg.3472"/>
<dbReference type="Gene3D" id="1.10.443.10">
    <property type="entry name" value="Intergrase catalytic core"/>
    <property type="match status" value="1"/>
</dbReference>
<accession>M0AAG4</accession>
<dbReference type="InterPro" id="IPR011010">
    <property type="entry name" value="DNA_brk_join_enz"/>
</dbReference>
<keyword evidence="1" id="KW-0233">DNA recombination</keyword>
<evidence type="ECO:0000313" key="2">
    <source>
        <dbReference type="EMBL" id="ELY94877.1"/>
    </source>
</evidence>
<organism evidence="2 3">
    <name type="scientific">Natrialba chahannaoensis JCM 10990</name>
    <dbReference type="NCBI Taxonomy" id="1227492"/>
    <lineage>
        <taxon>Archaea</taxon>
        <taxon>Methanobacteriati</taxon>
        <taxon>Methanobacteriota</taxon>
        <taxon>Stenosarchaea group</taxon>
        <taxon>Halobacteria</taxon>
        <taxon>Halobacteriales</taxon>
        <taxon>Natrialbaceae</taxon>
        <taxon>Natrialba</taxon>
    </lineage>
</organism>
<keyword evidence="3" id="KW-1185">Reference proteome</keyword>
<dbReference type="EMBL" id="AOIN01000092">
    <property type="protein sequence ID" value="ELY94877.1"/>
    <property type="molecule type" value="Genomic_DNA"/>
</dbReference>
<name>M0AAG4_9EURY</name>
<dbReference type="Proteomes" id="UP000011693">
    <property type="component" value="Unassembled WGS sequence"/>
</dbReference>
<dbReference type="GO" id="GO:0015074">
    <property type="term" value="P:DNA integration"/>
    <property type="evidence" value="ECO:0007669"/>
    <property type="project" value="InterPro"/>
</dbReference>
<proteinExistence type="predicted"/>